<gene>
    <name evidence="1" type="ORF">Amon02_001080400</name>
</gene>
<evidence type="ECO:0000313" key="1">
    <source>
        <dbReference type="EMBL" id="GME99714.1"/>
    </source>
</evidence>
<proteinExistence type="predicted"/>
<keyword evidence="2" id="KW-1185">Reference proteome</keyword>
<accession>A0ACB5U2A3</accession>
<reference evidence="1" key="1">
    <citation type="submission" date="2023-04" db="EMBL/GenBank/DDBJ databases">
        <title>Ambrosiozyma monospora NBRC 10751.</title>
        <authorList>
            <person name="Ichikawa N."/>
            <person name="Sato H."/>
            <person name="Tonouchi N."/>
        </authorList>
    </citation>
    <scope>NUCLEOTIDE SEQUENCE</scope>
    <source>
        <strain evidence="1">NBRC 10751</strain>
    </source>
</reference>
<dbReference type="EMBL" id="BSXS01011114">
    <property type="protein sequence ID" value="GME99714.1"/>
    <property type="molecule type" value="Genomic_DNA"/>
</dbReference>
<organism evidence="1 2">
    <name type="scientific">Ambrosiozyma monospora</name>
    <name type="common">Yeast</name>
    <name type="synonym">Endomycopsis monosporus</name>
    <dbReference type="NCBI Taxonomy" id="43982"/>
    <lineage>
        <taxon>Eukaryota</taxon>
        <taxon>Fungi</taxon>
        <taxon>Dikarya</taxon>
        <taxon>Ascomycota</taxon>
        <taxon>Saccharomycotina</taxon>
        <taxon>Pichiomycetes</taxon>
        <taxon>Pichiales</taxon>
        <taxon>Pichiaceae</taxon>
        <taxon>Ambrosiozyma</taxon>
    </lineage>
</organism>
<sequence length="430" mass="47239">MEVNHSGWWKAYPGAYCWLYVLQSNMFWEAHPFTVVSAATEQNFNQLVFIIRIKNGLTKKLADFICEQPTAECKIPILVEGAYGNNIPFKGHDTSVFVAGGVGMTVIYSMAVDLAKIYRAQQLRGQRESEGDRKSISIVWMVPNLESVLAFRKEIATLKDYFEILELQIFVTQKLEDPELDAILTEYQKKVEPFSPPPTPSLPNISPIIDRQISIDYLNCASNAEFSDSNSSSGSNSADSKSYDSSETNSIVHSPANESTAEADNTDEGDNDNEKKEEANDDDEEEDNDDNPPVLDTAAATAAYSSTTGKLLAPKPVLNTPLLETPFINTPSVDREELENAIAGNPVLEDIDISLGLDTLDTETAPEASTIKRGLSIRKSMKSMVNSTAAHLSSSLKYLHTSESKHPTQQSSASTSTIDQPLHSSNLCEL</sequence>
<evidence type="ECO:0000313" key="2">
    <source>
        <dbReference type="Proteomes" id="UP001165064"/>
    </source>
</evidence>
<protein>
    <submittedName>
        <fullName evidence="1">Unnamed protein product</fullName>
    </submittedName>
</protein>
<name>A0ACB5U2A3_AMBMO</name>
<comment type="caution">
    <text evidence="1">The sequence shown here is derived from an EMBL/GenBank/DDBJ whole genome shotgun (WGS) entry which is preliminary data.</text>
</comment>
<dbReference type="Proteomes" id="UP001165064">
    <property type="component" value="Unassembled WGS sequence"/>
</dbReference>